<evidence type="ECO:0000259" key="12">
    <source>
        <dbReference type="PROSITE" id="PS50109"/>
    </source>
</evidence>
<dbReference type="SUPFAM" id="SSF158472">
    <property type="entry name" value="HAMP domain-like"/>
    <property type="match status" value="1"/>
</dbReference>
<dbReference type="InterPro" id="IPR003661">
    <property type="entry name" value="HisK_dim/P_dom"/>
</dbReference>
<feature type="domain" description="HAMP" evidence="13">
    <location>
        <begin position="202"/>
        <end position="254"/>
    </location>
</feature>
<dbReference type="Gene3D" id="3.30.565.10">
    <property type="entry name" value="Histidine kinase-like ATPase, C-terminal domain"/>
    <property type="match status" value="1"/>
</dbReference>
<dbReference type="InterPro" id="IPR036097">
    <property type="entry name" value="HisK_dim/P_sf"/>
</dbReference>
<dbReference type="Proteomes" id="UP001595833">
    <property type="component" value="Unassembled WGS sequence"/>
</dbReference>
<evidence type="ECO:0000256" key="9">
    <source>
        <dbReference type="ARBA" id="ARBA00023012"/>
    </source>
</evidence>
<comment type="caution">
    <text evidence="14">The sequence shown here is derived from an EMBL/GenBank/DDBJ whole genome shotgun (WGS) entry which is preliminary data.</text>
</comment>
<evidence type="ECO:0000256" key="1">
    <source>
        <dbReference type="ARBA" id="ARBA00000085"/>
    </source>
</evidence>
<evidence type="ECO:0000256" key="2">
    <source>
        <dbReference type="ARBA" id="ARBA00004236"/>
    </source>
</evidence>
<dbReference type="InterPro" id="IPR036890">
    <property type="entry name" value="HATPase_C_sf"/>
</dbReference>
<evidence type="ECO:0000256" key="8">
    <source>
        <dbReference type="ARBA" id="ARBA00022989"/>
    </source>
</evidence>
<evidence type="ECO:0000256" key="5">
    <source>
        <dbReference type="ARBA" id="ARBA00022679"/>
    </source>
</evidence>
<evidence type="ECO:0000256" key="7">
    <source>
        <dbReference type="ARBA" id="ARBA00022777"/>
    </source>
</evidence>
<sequence>MTEPGPRRARAVPARVRIMGWLLLLVAVVSLATTLVTHNLLLREVDRDVKAALEQEAAELSQVLAEGVDRVTGQPFADVREALSAHLQRQYVDDDEVILAWTPTAGPILQDREEPFRLGEHPEVLDPILTAPATSGAAATSAGEMRWIRVDAVGSGDDRGALVVGYFVDRDRDEVASTVRILLLVGLLGVALAGAAAWFVAGQILNPVRLVRRAAAEITEHDLTRRIPVEGRDDIAALAEQFNAMLDRLERAFATQRRFLDDAGHELRTPITIVSGHLELLGDDPAERAEAVRLCTDELDRMNRIVGDLLLLAKAEQPDFITPAPVEVAELTSDLYAKVRAIGDRRWRLEAIGEGEVRLDEQRVTQAVVQLAQNAVQHTRDGSEVLIGSAVRDGVASFWVADRGPGVRPEDAEAIFARFGRGSTGGAAGHRAGAGLGLAIVRAIAEAHHGLVRLTSAPGAGARFAIEIPTRPGGSP</sequence>
<organism evidence="14 15">
    <name type="scientific">Saccharothrix xinjiangensis</name>
    <dbReference type="NCBI Taxonomy" id="204798"/>
    <lineage>
        <taxon>Bacteria</taxon>
        <taxon>Bacillati</taxon>
        <taxon>Actinomycetota</taxon>
        <taxon>Actinomycetes</taxon>
        <taxon>Pseudonocardiales</taxon>
        <taxon>Pseudonocardiaceae</taxon>
        <taxon>Saccharothrix</taxon>
    </lineage>
</organism>
<dbReference type="SMART" id="SM00388">
    <property type="entry name" value="HisKA"/>
    <property type="match status" value="1"/>
</dbReference>
<dbReference type="PROSITE" id="PS50109">
    <property type="entry name" value="HIS_KIN"/>
    <property type="match status" value="1"/>
</dbReference>
<evidence type="ECO:0000256" key="6">
    <source>
        <dbReference type="ARBA" id="ARBA00022692"/>
    </source>
</evidence>
<keyword evidence="9" id="KW-0902">Two-component regulatory system</keyword>
<dbReference type="Gene3D" id="6.10.340.10">
    <property type="match status" value="1"/>
</dbReference>
<gene>
    <name evidence="14" type="ORF">ACFPFM_20810</name>
</gene>
<evidence type="ECO:0000256" key="11">
    <source>
        <dbReference type="SAM" id="Phobius"/>
    </source>
</evidence>
<dbReference type="InterPro" id="IPR003594">
    <property type="entry name" value="HATPase_dom"/>
</dbReference>
<proteinExistence type="predicted"/>
<feature type="transmembrane region" description="Helical" evidence="11">
    <location>
        <begin position="20"/>
        <end position="42"/>
    </location>
</feature>
<comment type="subcellular location">
    <subcellularLocation>
        <location evidence="2">Cell membrane</location>
    </subcellularLocation>
</comment>
<dbReference type="Pfam" id="PF00672">
    <property type="entry name" value="HAMP"/>
    <property type="match status" value="1"/>
</dbReference>
<dbReference type="RefSeq" id="WP_344040766.1">
    <property type="nucleotide sequence ID" value="NZ_BAAAKE010000024.1"/>
</dbReference>
<keyword evidence="10 11" id="KW-0472">Membrane</keyword>
<keyword evidence="7 14" id="KW-0418">Kinase</keyword>
<dbReference type="SMART" id="SM00304">
    <property type="entry name" value="HAMP"/>
    <property type="match status" value="1"/>
</dbReference>
<evidence type="ECO:0000256" key="4">
    <source>
        <dbReference type="ARBA" id="ARBA00022553"/>
    </source>
</evidence>
<evidence type="ECO:0000259" key="13">
    <source>
        <dbReference type="PROSITE" id="PS50885"/>
    </source>
</evidence>
<dbReference type="InterPro" id="IPR003660">
    <property type="entry name" value="HAMP_dom"/>
</dbReference>
<evidence type="ECO:0000256" key="10">
    <source>
        <dbReference type="ARBA" id="ARBA00023136"/>
    </source>
</evidence>
<feature type="transmembrane region" description="Helical" evidence="11">
    <location>
        <begin position="181"/>
        <end position="201"/>
    </location>
</feature>
<keyword evidence="6 11" id="KW-0812">Transmembrane</keyword>
<dbReference type="SMART" id="SM00387">
    <property type="entry name" value="HATPase_c"/>
    <property type="match status" value="1"/>
</dbReference>
<keyword evidence="4" id="KW-0597">Phosphoprotein</keyword>
<accession>A0ABV9Y3S4</accession>
<dbReference type="CDD" id="cd00082">
    <property type="entry name" value="HisKA"/>
    <property type="match status" value="1"/>
</dbReference>
<dbReference type="Pfam" id="PF00512">
    <property type="entry name" value="HisKA"/>
    <property type="match status" value="1"/>
</dbReference>
<keyword evidence="8 11" id="KW-1133">Transmembrane helix</keyword>
<dbReference type="InterPro" id="IPR005467">
    <property type="entry name" value="His_kinase_dom"/>
</dbReference>
<comment type="catalytic activity">
    <reaction evidence="1">
        <text>ATP + protein L-histidine = ADP + protein N-phospho-L-histidine.</text>
        <dbReference type="EC" id="2.7.13.3"/>
    </reaction>
</comment>
<feature type="domain" description="Histidine kinase" evidence="12">
    <location>
        <begin position="262"/>
        <end position="472"/>
    </location>
</feature>
<dbReference type="Pfam" id="PF02518">
    <property type="entry name" value="HATPase_c"/>
    <property type="match status" value="1"/>
</dbReference>
<keyword evidence="15" id="KW-1185">Reference proteome</keyword>
<dbReference type="Gene3D" id="1.10.287.130">
    <property type="match status" value="1"/>
</dbReference>
<dbReference type="PANTHER" id="PTHR45436">
    <property type="entry name" value="SENSOR HISTIDINE KINASE YKOH"/>
    <property type="match status" value="1"/>
</dbReference>
<dbReference type="PRINTS" id="PR00344">
    <property type="entry name" value="BCTRLSENSOR"/>
</dbReference>
<protein>
    <recommendedName>
        <fullName evidence="3">histidine kinase</fullName>
        <ecNumber evidence="3">2.7.13.3</ecNumber>
    </recommendedName>
</protein>
<evidence type="ECO:0000313" key="14">
    <source>
        <dbReference type="EMBL" id="MFC5056185.1"/>
    </source>
</evidence>
<dbReference type="PROSITE" id="PS50885">
    <property type="entry name" value="HAMP"/>
    <property type="match status" value="1"/>
</dbReference>
<reference evidence="15" key="1">
    <citation type="journal article" date="2019" name="Int. J. Syst. Evol. Microbiol.">
        <title>The Global Catalogue of Microorganisms (GCM) 10K type strain sequencing project: providing services to taxonomists for standard genome sequencing and annotation.</title>
        <authorList>
            <consortium name="The Broad Institute Genomics Platform"/>
            <consortium name="The Broad Institute Genome Sequencing Center for Infectious Disease"/>
            <person name="Wu L."/>
            <person name="Ma J."/>
        </authorList>
    </citation>
    <scope>NUCLEOTIDE SEQUENCE [LARGE SCALE GENOMIC DNA]</scope>
    <source>
        <strain evidence="15">KCTC 12848</strain>
    </source>
</reference>
<dbReference type="EMBL" id="JBHSJB010000018">
    <property type="protein sequence ID" value="MFC5056185.1"/>
    <property type="molecule type" value="Genomic_DNA"/>
</dbReference>
<dbReference type="CDD" id="cd06225">
    <property type="entry name" value="HAMP"/>
    <property type="match status" value="1"/>
</dbReference>
<evidence type="ECO:0000256" key="3">
    <source>
        <dbReference type="ARBA" id="ARBA00012438"/>
    </source>
</evidence>
<dbReference type="EC" id="2.7.13.3" evidence="3"/>
<keyword evidence="5" id="KW-0808">Transferase</keyword>
<dbReference type="SUPFAM" id="SSF55874">
    <property type="entry name" value="ATPase domain of HSP90 chaperone/DNA topoisomerase II/histidine kinase"/>
    <property type="match status" value="1"/>
</dbReference>
<dbReference type="GO" id="GO:0016301">
    <property type="term" value="F:kinase activity"/>
    <property type="evidence" value="ECO:0007669"/>
    <property type="project" value="UniProtKB-KW"/>
</dbReference>
<dbReference type="InterPro" id="IPR004358">
    <property type="entry name" value="Sig_transdc_His_kin-like_C"/>
</dbReference>
<name>A0ABV9Y3S4_9PSEU</name>
<dbReference type="PANTHER" id="PTHR45436:SF5">
    <property type="entry name" value="SENSOR HISTIDINE KINASE TRCS"/>
    <property type="match status" value="1"/>
</dbReference>
<dbReference type="SUPFAM" id="SSF47384">
    <property type="entry name" value="Homodimeric domain of signal transducing histidine kinase"/>
    <property type="match status" value="1"/>
</dbReference>
<evidence type="ECO:0000313" key="15">
    <source>
        <dbReference type="Proteomes" id="UP001595833"/>
    </source>
</evidence>
<dbReference type="InterPro" id="IPR050428">
    <property type="entry name" value="TCS_sensor_his_kinase"/>
</dbReference>